<feature type="transmembrane region" description="Helical" evidence="2">
    <location>
        <begin position="15"/>
        <end position="35"/>
    </location>
</feature>
<evidence type="ECO:0000313" key="4">
    <source>
        <dbReference type="Proteomes" id="UP000567885"/>
    </source>
</evidence>
<organism evidence="3 4">
    <name type="scientific">Fusarium heterosporum</name>
    <dbReference type="NCBI Taxonomy" id="42747"/>
    <lineage>
        <taxon>Eukaryota</taxon>
        <taxon>Fungi</taxon>
        <taxon>Dikarya</taxon>
        <taxon>Ascomycota</taxon>
        <taxon>Pezizomycotina</taxon>
        <taxon>Sordariomycetes</taxon>
        <taxon>Hypocreomycetidae</taxon>
        <taxon>Hypocreales</taxon>
        <taxon>Nectriaceae</taxon>
        <taxon>Fusarium</taxon>
        <taxon>Fusarium heterosporum species complex</taxon>
    </lineage>
</organism>
<protein>
    <submittedName>
        <fullName evidence="3">Uncharacterized protein</fullName>
    </submittedName>
</protein>
<keyword evidence="2" id="KW-0472">Membrane</keyword>
<reference evidence="3 4" key="1">
    <citation type="submission" date="2020-05" db="EMBL/GenBank/DDBJ databases">
        <title>Identification and distribution of gene clusters putatively required for synthesis of sphingolipid metabolism inhibitors in phylogenetically diverse species of the filamentous fungus Fusarium.</title>
        <authorList>
            <person name="Kim H.-S."/>
            <person name="Busman M."/>
            <person name="Brown D.W."/>
            <person name="Divon H."/>
            <person name="Uhlig S."/>
            <person name="Proctor R.H."/>
        </authorList>
    </citation>
    <scope>NUCLEOTIDE SEQUENCE [LARGE SCALE GENOMIC DNA]</scope>
    <source>
        <strain evidence="3 4">NRRL 20693</strain>
    </source>
</reference>
<comment type="caution">
    <text evidence="3">The sequence shown here is derived from an EMBL/GenBank/DDBJ whole genome shotgun (WGS) entry which is preliminary data.</text>
</comment>
<keyword evidence="4" id="KW-1185">Reference proteome</keyword>
<accession>A0A8H5WSQ9</accession>
<keyword evidence="2" id="KW-0812">Transmembrane</keyword>
<gene>
    <name evidence="3" type="ORF">FHETE_4860</name>
</gene>
<dbReference type="OrthoDB" id="5091726at2759"/>
<evidence type="ECO:0000313" key="3">
    <source>
        <dbReference type="EMBL" id="KAF5669620.1"/>
    </source>
</evidence>
<evidence type="ECO:0000256" key="1">
    <source>
        <dbReference type="SAM" id="MobiDB-lite"/>
    </source>
</evidence>
<dbReference type="AlphaFoldDB" id="A0A8H5WSQ9"/>
<evidence type="ECO:0000256" key="2">
    <source>
        <dbReference type="SAM" id="Phobius"/>
    </source>
</evidence>
<name>A0A8H5WSQ9_FUSHE</name>
<proteinExistence type="predicted"/>
<keyword evidence="2" id="KW-1133">Transmembrane helix</keyword>
<dbReference type="EMBL" id="JAAGWQ010000081">
    <property type="protein sequence ID" value="KAF5669620.1"/>
    <property type="molecule type" value="Genomic_DNA"/>
</dbReference>
<sequence>MTGAARPMGLGRLEIVFIAIVVLVLVLLLGIFLLVRDGLRNSSEPRDTEFGQRETHWNILHQTGQGTRTCRNDEASFIKSVRRRSRSMADELRLELNNLRRNLTLLTIPSRSLVEGTNTGGAQRLSIDQLSSFSSPNSESSTDCESCFEYLDSPLSATGREEDAAGTQRKRARMAGYASEYGDAQQ</sequence>
<dbReference type="Proteomes" id="UP000567885">
    <property type="component" value="Unassembled WGS sequence"/>
</dbReference>
<feature type="region of interest" description="Disordered" evidence="1">
    <location>
        <begin position="158"/>
        <end position="186"/>
    </location>
</feature>